<evidence type="ECO:0000256" key="1">
    <source>
        <dbReference type="ARBA" id="ARBA00004141"/>
    </source>
</evidence>
<feature type="transmembrane region" description="Helical" evidence="7">
    <location>
        <begin position="269"/>
        <end position="293"/>
    </location>
</feature>
<dbReference type="PANTHER" id="PTHR30576">
    <property type="entry name" value="COLANIC BIOSYNTHESIS UDP-GLUCOSE LIPID CARRIER TRANSFERASE"/>
    <property type="match status" value="1"/>
</dbReference>
<comment type="subcellular location">
    <subcellularLocation>
        <location evidence="1">Membrane</location>
        <topology evidence="1">Multi-pass membrane protein</topology>
    </subcellularLocation>
</comment>
<keyword evidence="6 7" id="KW-0472">Membrane</keyword>
<sequence>MLLSRHSEKLNIFKAISDLLCISISWILAFIIRFNVDLLKVLEDKESLINYLRLWPLLIFSYLFIFIATHVYSRNIEKKKIWDENFEIIKKHTIAFFIFVTLSYFLYQHRFSRLTLLIFFIILPLVFPIGRSFVRKFNRIYLKYNQKKKQAIIIGNGPQVLKIKEAISIRSDWNLDLISCHTFTEVDVVSKILKRNDISLVFIIPSAEETAHVNEIYEHLDKNLSEILLIPYLGERIFFEPKSIKIEGILSIALNSSSLHNSGRFAKRFFDIIFSLSFLIFFSPIYLLCIILVKISSTGPVFFKQERMGLDGKMFYCYKFRGMYVDAEEKSGPVWAKANDSRTTPFGKWLRKTSLDEIPQFINVLKGDMSVVGPRPERPVFVENFKTQIPGYMLRHKVKAGITGWAQINGWRGNTSLEKRIECDLWYIQNWSMWLDLKIVFLTPFKGLIHPNAY</sequence>
<gene>
    <name evidence="9" type="ORF">JCM31447_13590</name>
</gene>
<dbReference type="PANTHER" id="PTHR30576:SF0">
    <property type="entry name" value="UNDECAPRENYL-PHOSPHATE N-ACETYLGALACTOSAMINYL 1-PHOSPHATE TRANSFERASE-RELATED"/>
    <property type="match status" value="1"/>
</dbReference>
<evidence type="ECO:0000259" key="8">
    <source>
        <dbReference type="Pfam" id="PF02397"/>
    </source>
</evidence>
<dbReference type="AlphaFoldDB" id="A0A4P2VIL7"/>
<name>A0A4P2VIL7_FLUSA</name>
<feature type="transmembrane region" description="Helical" evidence="7">
    <location>
        <begin position="114"/>
        <end position="134"/>
    </location>
</feature>
<dbReference type="GO" id="GO:0016780">
    <property type="term" value="F:phosphotransferase activity, for other substituted phosphate groups"/>
    <property type="evidence" value="ECO:0007669"/>
    <property type="project" value="TreeGrafter"/>
</dbReference>
<organism evidence="9 10">
    <name type="scientific">Fluviispira sanaruensis</name>
    <dbReference type="NCBI Taxonomy" id="2493639"/>
    <lineage>
        <taxon>Bacteria</taxon>
        <taxon>Pseudomonadati</taxon>
        <taxon>Bdellovibrionota</taxon>
        <taxon>Oligoflexia</taxon>
        <taxon>Silvanigrellales</taxon>
        <taxon>Silvanigrellaceae</taxon>
        <taxon>Fluviispira</taxon>
    </lineage>
</organism>
<evidence type="ECO:0000256" key="6">
    <source>
        <dbReference type="ARBA" id="ARBA00023136"/>
    </source>
</evidence>
<dbReference type="EMBL" id="AP019368">
    <property type="protein sequence ID" value="BBH52916.1"/>
    <property type="molecule type" value="Genomic_DNA"/>
</dbReference>
<keyword evidence="10" id="KW-1185">Reference proteome</keyword>
<evidence type="ECO:0000313" key="10">
    <source>
        <dbReference type="Proteomes" id="UP000291236"/>
    </source>
</evidence>
<feature type="transmembrane region" description="Helical" evidence="7">
    <location>
        <begin position="92"/>
        <end position="108"/>
    </location>
</feature>
<proteinExistence type="inferred from homology"/>
<keyword evidence="4 7" id="KW-0812">Transmembrane</keyword>
<dbReference type="InterPro" id="IPR003362">
    <property type="entry name" value="Bact_transf"/>
</dbReference>
<evidence type="ECO:0000256" key="5">
    <source>
        <dbReference type="ARBA" id="ARBA00022989"/>
    </source>
</evidence>
<reference evidence="9 10" key="1">
    <citation type="submission" date="2018-12" db="EMBL/GenBank/DDBJ databases">
        <title>Rubrispira sanarue gen. nov., sp., nov., a member of the order Silvanigrellales, isolated from a brackish lake in Hamamatsu Japan.</title>
        <authorList>
            <person name="Maejima Y."/>
            <person name="Iino T."/>
            <person name="Muraguchi Y."/>
            <person name="Fukuda K."/>
            <person name="Nojiri H."/>
            <person name="Ohkuma M."/>
            <person name="Moriuchi R."/>
            <person name="Dohra H."/>
            <person name="Kimbara K."/>
            <person name="Shintani M."/>
        </authorList>
    </citation>
    <scope>NUCLEOTIDE SEQUENCE [LARGE SCALE GENOMIC DNA]</scope>
    <source>
        <strain evidence="9 10">RF1110005</strain>
    </source>
</reference>
<dbReference type="Proteomes" id="UP000291236">
    <property type="component" value="Chromosome"/>
</dbReference>
<accession>A0A4P2VIL7</accession>
<feature type="transmembrane region" description="Helical" evidence="7">
    <location>
        <begin position="54"/>
        <end position="72"/>
    </location>
</feature>
<keyword evidence="5 7" id="KW-1133">Transmembrane helix</keyword>
<dbReference type="GO" id="GO:0016020">
    <property type="term" value="C:membrane"/>
    <property type="evidence" value="ECO:0007669"/>
    <property type="project" value="UniProtKB-SubCell"/>
</dbReference>
<dbReference type="OrthoDB" id="9808602at2"/>
<evidence type="ECO:0000256" key="7">
    <source>
        <dbReference type="SAM" id="Phobius"/>
    </source>
</evidence>
<dbReference type="KEGG" id="sbf:JCM31447_13590"/>
<feature type="transmembrane region" description="Helical" evidence="7">
    <location>
        <begin position="12"/>
        <end position="34"/>
    </location>
</feature>
<dbReference type="InterPro" id="IPR017473">
    <property type="entry name" value="Undecaprenyl-P_gluc_Ptfrase"/>
</dbReference>
<dbReference type="InterPro" id="IPR017475">
    <property type="entry name" value="EPS_sugar_tfrase"/>
</dbReference>
<dbReference type="Pfam" id="PF02397">
    <property type="entry name" value="Bac_transf"/>
    <property type="match status" value="1"/>
</dbReference>
<dbReference type="NCBIfam" id="TIGR03025">
    <property type="entry name" value="EPS_sugtrans"/>
    <property type="match status" value="1"/>
</dbReference>
<evidence type="ECO:0000256" key="3">
    <source>
        <dbReference type="ARBA" id="ARBA00022679"/>
    </source>
</evidence>
<comment type="similarity">
    <text evidence="2">Belongs to the bacterial sugar transferase family.</text>
</comment>
<evidence type="ECO:0000313" key="9">
    <source>
        <dbReference type="EMBL" id="BBH52916.1"/>
    </source>
</evidence>
<keyword evidence="3 9" id="KW-0808">Transferase</keyword>
<feature type="domain" description="Bacterial sugar transferase" evidence="8">
    <location>
        <begin position="267"/>
        <end position="446"/>
    </location>
</feature>
<dbReference type="RefSeq" id="WP_130607803.1">
    <property type="nucleotide sequence ID" value="NZ_AP019368.1"/>
</dbReference>
<dbReference type="Pfam" id="PF13727">
    <property type="entry name" value="CoA_binding_3"/>
    <property type="match status" value="1"/>
</dbReference>
<dbReference type="NCBIfam" id="TIGR03023">
    <property type="entry name" value="WcaJ_sugtrans"/>
    <property type="match status" value="1"/>
</dbReference>
<protein>
    <submittedName>
        <fullName evidence="9">Undecaprenyl-phosphate glucose phosphotransferase</fullName>
    </submittedName>
</protein>
<evidence type="ECO:0000256" key="4">
    <source>
        <dbReference type="ARBA" id="ARBA00022692"/>
    </source>
</evidence>
<evidence type="ECO:0000256" key="2">
    <source>
        <dbReference type="ARBA" id="ARBA00006464"/>
    </source>
</evidence>